<dbReference type="EMBL" id="CP003261">
    <property type="protein sequence ID" value="AGK95772.1"/>
    <property type="molecule type" value="Genomic_DNA"/>
</dbReference>
<evidence type="ECO:0000313" key="5">
    <source>
        <dbReference type="EMBL" id="AGK95772.1"/>
    </source>
</evidence>
<dbReference type="PANTHER" id="PTHR42756:SF1">
    <property type="entry name" value="TRANSCRIPTIONAL REPRESSOR OF EMRAB OPERON"/>
    <property type="match status" value="1"/>
</dbReference>
<dbReference type="GO" id="GO:0003677">
    <property type="term" value="F:DNA binding"/>
    <property type="evidence" value="ECO:0007669"/>
    <property type="project" value="UniProtKB-KW"/>
</dbReference>
<dbReference type="AlphaFoldDB" id="R4JY78"/>
<dbReference type="Proteomes" id="UP000013523">
    <property type="component" value="Chromosome"/>
</dbReference>
<dbReference type="SUPFAM" id="SSF46785">
    <property type="entry name" value="Winged helix' DNA-binding domain"/>
    <property type="match status" value="1"/>
</dbReference>
<dbReference type="Gene3D" id="1.10.10.10">
    <property type="entry name" value="Winged helix-like DNA-binding domain superfamily/Winged helix DNA-binding domain"/>
    <property type="match status" value="1"/>
</dbReference>
<dbReference type="PANTHER" id="PTHR42756">
    <property type="entry name" value="TRANSCRIPTIONAL REGULATOR, MARR"/>
    <property type="match status" value="1"/>
</dbReference>
<evidence type="ECO:0000313" key="6">
    <source>
        <dbReference type="Proteomes" id="UP000013523"/>
    </source>
</evidence>
<dbReference type="PROSITE" id="PS50995">
    <property type="entry name" value="HTH_MARR_2"/>
    <property type="match status" value="1"/>
</dbReference>
<dbReference type="Pfam" id="PF01047">
    <property type="entry name" value="MarR"/>
    <property type="match status" value="1"/>
</dbReference>
<dbReference type="KEGG" id="cpas:Clopa_0735"/>
<evidence type="ECO:0000256" key="3">
    <source>
        <dbReference type="ARBA" id="ARBA00023163"/>
    </source>
</evidence>
<sequence>MNNSGYFLKSPYSDLIRSISIKIKLKADEKIKELGLNSQQGRMIAYIYEHQDYGIIQKDLAEVFQRRGASITSMLQGLEKKGYIERRTPKDNERQKNIYVLPKGENLIQEFNEAFDEVEKSITESLTESEKNTLMTLLIKVNQNL</sequence>
<organism evidence="5 6">
    <name type="scientific">Clostridium pasteurianum BC1</name>
    <dbReference type="NCBI Taxonomy" id="86416"/>
    <lineage>
        <taxon>Bacteria</taxon>
        <taxon>Bacillati</taxon>
        <taxon>Bacillota</taxon>
        <taxon>Clostridia</taxon>
        <taxon>Eubacteriales</taxon>
        <taxon>Clostridiaceae</taxon>
        <taxon>Clostridium</taxon>
    </lineage>
</organism>
<dbReference type="InterPro" id="IPR000835">
    <property type="entry name" value="HTH_MarR-typ"/>
</dbReference>
<protein>
    <submittedName>
        <fullName evidence="5">Transcriptional regulator</fullName>
    </submittedName>
</protein>
<evidence type="ECO:0000259" key="4">
    <source>
        <dbReference type="PROSITE" id="PS50995"/>
    </source>
</evidence>
<dbReference type="HOGENOM" id="CLU_083287_18_7_9"/>
<keyword evidence="6" id="KW-1185">Reference proteome</keyword>
<gene>
    <name evidence="5" type="ORF">Clopa_0735</name>
</gene>
<dbReference type="PRINTS" id="PR00598">
    <property type="entry name" value="HTHMARR"/>
</dbReference>
<feature type="domain" description="HTH marR-type" evidence="4">
    <location>
        <begin position="9"/>
        <end position="143"/>
    </location>
</feature>
<dbReference type="PATRIC" id="fig|86416.3.peg.723"/>
<dbReference type="eggNOG" id="COG1846">
    <property type="taxonomic scope" value="Bacteria"/>
</dbReference>
<dbReference type="InterPro" id="IPR036390">
    <property type="entry name" value="WH_DNA-bd_sf"/>
</dbReference>
<dbReference type="RefSeq" id="WP_015614097.1">
    <property type="nucleotide sequence ID" value="NC_021182.1"/>
</dbReference>
<evidence type="ECO:0000256" key="2">
    <source>
        <dbReference type="ARBA" id="ARBA00023125"/>
    </source>
</evidence>
<dbReference type="STRING" id="86416.Clopa_0735"/>
<name>R4JY78_CLOPA</name>
<proteinExistence type="predicted"/>
<evidence type="ECO:0000256" key="1">
    <source>
        <dbReference type="ARBA" id="ARBA00023015"/>
    </source>
</evidence>
<dbReference type="InterPro" id="IPR036388">
    <property type="entry name" value="WH-like_DNA-bd_sf"/>
</dbReference>
<keyword evidence="2" id="KW-0238">DNA-binding</keyword>
<reference evidence="5 6" key="1">
    <citation type="submission" date="2012-01" db="EMBL/GenBank/DDBJ databases">
        <title>Complete sequence of chromosome of Clostridium pasteurianum BC1.</title>
        <authorList>
            <consortium name="US DOE Joint Genome Institute"/>
            <person name="Lucas S."/>
            <person name="Han J."/>
            <person name="Lapidus A."/>
            <person name="Cheng J.-F."/>
            <person name="Goodwin L."/>
            <person name="Pitluck S."/>
            <person name="Peters L."/>
            <person name="Mikhailova N."/>
            <person name="Teshima H."/>
            <person name="Detter J.C."/>
            <person name="Han C."/>
            <person name="Tapia R."/>
            <person name="Land M."/>
            <person name="Hauser L."/>
            <person name="Kyrpides N."/>
            <person name="Ivanova N."/>
            <person name="Pagani I."/>
            <person name="Dunn J."/>
            <person name="Taghavi S."/>
            <person name="Francis A."/>
            <person name="van der Lelie D."/>
            <person name="Woyke T."/>
        </authorList>
    </citation>
    <scope>NUCLEOTIDE SEQUENCE [LARGE SCALE GENOMIC DNA]</scope>
    <source>
        <strain evidence="5 6">BC1</strain>
    </source>
</reference>
<keyword evidence="1" id="KW-0805">Transcription regulation</keyword>
<keyword evidence="3" id="KW-0804">Transcription</keyword>
<dbReference type="OrthoDB" id="2612963at2"/>
<dbReference type="GO" id="GO:0003700">
    <property type="term" value="F:DNA-binding transcription factor activity"/>
    <property type="evidence" value="ECO:0007669"/>
    <property type="project" value="InterPro"/>
</dbReference>
<dbReference type="SMART" id="SM00347">
    <property type="entry name" value="HTH_MARR"/>
    <property type="match status" value="1"/>
</dbReference>
<accession>R4JY78</accession>